<dbReference type="Pfam" id="PF01789">
    <property type="entry name" value="PsbP"/>
    <property type="match status" value="1"/>
</dbReference>
<dbReference type="PANTHER" id="PTHR31407">
    <property type="match status" value="1"/>
</dbReference>
<feature type="signal peptide" evidence="1">
    <location>
        <begin position="1"/>
        <end position="23"/>
    </location>
</feature>
<dbReference type="STRING" id="1188229.GlitD10_0931"/>
<evidence type="ECO:0000259" key="2">
    <source>
        <dbReference type="Pfam" id="PF01789"/>
    </source>
</evidence>
<dbReference type="GO" id="GO:0019898">
    <property type="term" value="C:extrinsic component of membrane"/>
    <property type="evidence" value="ECO:0007669"/>
    <property type="project" value="InterPro"/>
</dbReference>
<keyword evidence="1" id="KW-0732">Signal</keyword>
<accession>A0A1J0ABH1</accession>
<dbReference type="InterPro" id="IPR016123">
    <property type="entry name" value="Mog1/PsbP_a/b/a-sand"/>
</dbReference>
<organism evidence="3 4">
    <name type="scientific">Gloeomargarita lithophora Alchichica-D10</name>
    <dbReference type="NCBI Taxonomy" id="1188229"/>
    <lineage>
        <taxon>Bacteria</taxon>
        <taxon>Bacillati</taxon>
        <taxon>Cyanobacteriota</taxon>
        <taxon>Cyanophyceae</taxon>
        <taxon>Gloeomargaritales</taxon>
        <taxon>Gloeomargaritaceae</taxon>
        <taxon>Gloeomargarita</taxon>
    </lineage>
</organism>
<dbReference type="GO" id="GO:0009654">
    <property type="term" value="C:photosystem II oxygen evolving complex"/>
    <property type="evidence" value="ECO:0007669"/>
    <property type="project" value="InterPro"/>
</dbReference>
<name>A0A1J0ABH1_9CYAN</name>
<dbReference type="PANTHER" id="PTHR31407:SF16">
    <property type="entry name" value="PSBP DOMAIN-CONTAINING PROTEIN 7, CHLOROPLASTIC"/>
    <property type="match status" value="1"/>
</dbReference>
<dbReference type="AlphaFoldDB" id="A0A1J0ABH1"/>
<evidence type="ECO:0000256" key="1">
    <source>
        <dbReference type="SAM" id="SignalP"/>
    </source>
</evidence>
<dbReference type="NCBIfam" id="NF040946">
    <property type="entry name" value="PSII_PsbP"/>
    <property type="match status" value="1"/>
</dbReference>
<gene>
    <name evidence="3" type="primary">psbP</name>
    <name evidence="3" type="ORF">GlitD10_0931</name>
</gene>
<dbReference type="GO" id="GO:0005509">
    <property type="term" value="F:calcium ion binding"/>
    <property type="evidence" value="ECO:0007669"/>
    <property type="project" value="InterPro"/>
</dbReference>
<dbReference type="Proteomes" id="UP000180235">
    <property type="component" value="Chromosome"/>
</dbReference>
<dbReference type="RefSeq" id="WP_071453859.1">
    <property type="nucleotide sequence ID" value="NZ_CP017675.1"/>
</dbReference>
<feature type="chain" id="PRO_5009608713" evidence="1">
    <location>
        <begin position="24"/>
        <end position="177"/>
    </location>
</feature>
<keyword evidence="4" id="KW-1185">Reference proteome</keyword>
<dbReference type="SUPFAM" id="SSF55724">
    <property type="entry name" value="Mog1p/PsbP-like"/>
    <property type="match status" value="1"/>
</dbReference>
<evidence type="ECO:0000313" key="4">
    <source>
        <dbReference type="Proteomes" id="UP000180235"/>
    </source>
</evidence>
<proteinExistence type="predicted"/>
<reference evidence="3 4" key="1">
    <citation type="submission" date="2016-10" db="EMBL/GenBank/DDBJ databases">
        <title>Description of Gloeomargarita lithophora gen. nov., sp. nov., a thylakoid-bearing basal-branching cyanobacterium with intracellular carbonates, and proposal for Gloeomargaritales ord. nov.</title>
        <authorList>
            <person name="Moreira D."/>
            <person name="Tavera R."/>
            <person name="Benzerara K."/>
            <person name="Skouri-Panet F."/>
            <person name="Couradeau E."/>
            <person name="Gerard E."/>
            <person name="Loussert C."/>
            <person name="Novelo E."/>
            <person name="Zivanovic Y."/>
            <person name="Lopez-Garcia P."/>
        </authorList>
    </citation>
    <scope>NUCLEOTIDE SEQUENCE [LARGE SCALE GENOMIC DNA]</scope>
    <source>
        <strain evidence="3 4">D10</strain>
    </source>
</reference>
<dbReference type="EMBL" id="CP017675">
    <property type="protein sequence ID" value="APB33249.1"/>
    <property type="molecule type" value="Genomic_DNA"/>
</dbReference>
<evidence type="ECO:0000313" key="3">
    <source>
        <dbReference type="EMBL" id="APB33249.1"/>
    </source>
</evidence>
<dbReference type="Gene3D" id="3.40.1000.10">
    <property type="entry name" value="Mog1/PsbP, alpha/beta/alpha sandwich"/>
    <property type="match status" value="1"/>
</dbReference>
<dbReference type="GO" id="GO:0015979">
    <property type="term" value="P:photosynthesis"/>
    <property type="evidence" value="ECO:0007669"/>
    <property type="project" value="InterPro"/>
</dbReference>
<dbReference type="KEGG" id="glt:GlitD10_0931"/>
<protein>
    <submittedName>
        <fullName evidence="3">Photosystem II oxygen evolving complex protein PsbP</fullName>
    </submittedName>
</protein>
<dbReference type="InterPro" id="IPR002683">
    <property type="entry name" value="PsbP_C"/>
</dbReference>
<dbReference type="OrthoDB" id="540197at2"/>
<sequence>MRWIWLGLTFLALCLGGCSVGTAGLNPYIDTADGYQFLYPNGWVQIQANPGADILFHDLIDPSETVSLVISPVKSGKTLAELGSPLELGERLMNTALVQAAVDQKPVLVSAESHQDAKQLYYTLEYVVNTSTGSRHNLAAIATSRGKLYTLNASVPESRWPKLVTTLHQVVNSFQVY</sequence>
<feature type="domain" description="PsbP C-terminal" evidence="2">
    <location>
        <begin position="24"/>
        <end position="176"/>
    </location>
</feature>